<feature type="domain" description="RagB/SusD" evidence="6">
    <location>
        <begin position="348"/>
        <end position="494"/>
    </location>
</feature>
<gene>
    <name evidence="8" type="ORF">SAMN06265379_1106</name>
</gene>
<proteinExistence type="inferred from homology"/>
<organism evidence="8 9">
    <name type="scientific">Saccharicrinis carchari</name>
    <dbReference type="NCBI Taxonomy" id="1168039"/>
    <lineage>
        <taxon>Bacteria</taxon>
        <taxon>Pseudomonadati</taxon>
        <taxon>Bacteroidota</taxon>
        <taxon>Bacteroidia</taxon>
        <taxon>Marinilabiliales</taxon>
        <taxon>Marinilabiliaceae</taxon>
        <taxon>Saccharicrinis</taxon>
    </lineage>
</organism>
<dbReference type="Proteomes" id="UP000319040">
    <property type="component" value="Unassembled WGS sequence"/>
</dbReference>
<dbReference type="PROSITE" id="PS51257">
    <property type="entry name" value="PROKAR_LIPOPROTEIN"/>
    <property type="match status" value="1"/>
</dbReference>
<dbReference type="GO" id="GO:0009279">
    <property type="term" value="C:cell outer membrane"/>
    <property type="evidence" value="ECO:0007669"/>
    <property type="project" value="UniProtKB-SubCell"/>
</dbReference>
<comment type="subcellular location">
    <subcellularLocation>
        <location evidence="1">Cell outer membrane</location>
    </subcellularLocation>
</comment>
<evidence type="ECO:0000313" key="8">
    <source>
        <dbReference type="EMBL" id="SMO85501.1"/>
    </source>
</evidence>
<name>A0A521EQ22_SACCC</name>
<dbReference type="CDD" id="cd08977">
    <property type="entry name" value="SusD"/>
    <property type="match status" value="1"/>
</dbReference>
<keyword evidence="5" id="KW-0998">Cell outer membrane</keyword>
<dbReference type="EMBL" id="FXTB01000010">
    <property type="protein sequence ID" value="SMO85501.1"/>
    <property type="molecule type" value="Genomic_DNA"/>
</dbReference>
<evidence type="ECO:0000256" key="3">
    <source>
        <dbReference type="ARBA" id="ARBA00022729"/>
    </source>
</evidence>
<sequence length="494" mass="55324">MKKIKYIILFLAVTLLGSCELDMQPESELTYNGFWDTEEAARAAHIGIVSKYRDYAYTLWRMGEIRSDVWGGNTIESPSEVDLINNNISATNVPFGNWANFYGLIHYINDFLKNAPNVAFKNEGDLNHLLGQVYGMRAHVYYTMLRAWGDVPINTEPLLEVNLETLKKPRSPKSEVMAQVKADIAKSLEYFGTDNSMWNEKNVYWSKPATLALKGDAYLWSGKVLGGGNADFTEAKTALNDVSGHALVPYNELWGQGNEFNNEFIFAFDYQQDQADNFYGSFTARAVDIAPLSDAAGQPLGDLVVNGASRFGPTDKTNILLDDMDDQRSNTFIKMYTDGAVHIPFVPGEASYSGAILKKFLGIIGDDGSRFNHNNVPLYRYADVLLMLAEAKNNLGEDPSAEINEVRERAYGDNFSGNEYVNASQEENTKAILEERYKEFIGEGKRWWDLVRAGDGIVFDELDALSGAEAYKIYYPISESMLANDDQLVQTEGY</sequence>
<dbReference type="SUPFAM" id="SSF48452">
    <property type="entry name" value="TPR-like"/>
    <property type="match status" value="1"/>
</dbReference>
<evidence type="ECO:0000256" key="4">
    <source>
        <dbReference type="ARBA" id="ARBA00023136"/>
    </source>
</evidence>
<accession>A0A521EQ22</accession>
<protein>
    <submittedName>
        <fullName evidence="8">Starch-binding associating with outer membrane</fullName>
    </submittedName>
</protein>
<dbReference type="Pfam" id="PF14322">
    <property type="entry name" value="SusD-like_3"/>
    <property type="match status" value="1"/>
</dbReference>
<feature type="domain" description="SusD-like N-terminal" evidence="7">
    <location>
        <begin position="21"/>
        <end position="191"/>
    </location>
</feature>
<evidence type="ECO:0000313" key="9">
    <source>
        <dbReference type="Proteomes" id="UP000319040"/>
    </source>
</evidence>
<comment type="similarity">
    <text evidence="2">Belongs to the SusD family.</text>
</comment>
<dbReference type="AlphaFoldDB" id="A0A521EQ22"/>
<evidence type="ECO:0000259" key="7">
    <source>
        <dbReference type="Pfam" id="PF14322"/>
    </source>
</evidence>
<keyword evidence="4" id="KW-0472">Membrane</keyword>
<evidence type="ECO:0000259" key="6">
    <source>
        <dbReference type="Pfam" id="PF07980"/>
    </source>
</evidence>
<dbReference type="InterPro" id="IPR033985">
    <property type="entry name" value="SusD-like_N"/>
</dbReference>
<evidence type="ECO:0000256" key="2">
    <source>
        <dbReference type="ARBA" id="ARBA00006275"/>
    </source>
</evidence>
<keyword evidence="3" id="KW-0732">Signal</keyword>
<evidence type="ECO:0000256" key="5">
    <source>
        <dbReference type="ARBA" id="ARBA00023237"/>
    </source>
</evidence>
<evidence type="ECO:0000256" key="1">
    <source>
        <dbReference type="ARBA" id="ARBA00004442"/>
    </source>
</evidence>
<dbReference type="Gene3D" id="1.25.40.390">
    <property type="match status" value="1"/>
</dbReference>
<dbReference type="InterPro" id="IPR011990">
    <property type="entry name" value="TPR-like_helical_dom_sf"/>
</dbReference>
<dbReference type="InterPro" id="IPR012944">
    <property type="entry name" value="SusD_RagB_dom"/>
</dbReference>
<reference evidence="8 9" key="1">
    <citation type="submission" date="2017-05" db="EMBL/GenBank/DDBJ databases">
        <authorList>
            <person name="Varghese N."/>
            <person name="Submissions S."/>
        </authorList>
    </citation>
    <scope>NUCLEOTIDE SEQUENCE [LARGE SCALE GENOMIC DNA]</scope>
    <source>
        <strain evidence="8 9">DSM 27040</strain>
    </source>
</reference>
<dbReference type="OrthoDB" id="1016139at2"/>
<keyword evidence="9" id="KW-1185">Reference proteome</keyword>
<dbReference type="RefSeq" id="WP_142534333.1">
    <property type="nucleotide sequence ID" value="NZ_FXTB01000010.1"/>
</dbReference>
<dbReference type="Pfam" id="PF07980">
    <property type="entry name" value="SusD_RagB"/>
    <property type="match status" value="1"/>
</dbReference>